<reference evidence="2 3" key="1">
    <citation type="journal article" date="2020" name="J. Clin. Microbiol.">
        <title>Assessing the Genetic Diversity of Austrian Corynebacterium diphtheriae Clinical Isolates, 2011-2019.</title>
        <authorList>
            <person name="Schaeffer J."/>
            <person name="Huhulescu S."/>
            <person name="Stoeger A."/>
            <person name="Allerberger F."/>
            <person name="Ruppitsch W."/>
        </authorList>
    </citation>
    <scope>NUCLEOTIDE SEQUENCE [LARGE SCALE GENOMIC DNA]</scope>
    <source>
        <strain evidence="2 3">04-17</strain>
    </source>
</reference>
<dbReference type="Pfam" id="PF06056">
    <property type="entry name" value="Terminase_5"/>
    <property type="match status" value="1"/>
</dbReference>
<evidence type="ECO:0000313" key="2">
    <source>
        <dbReference type="EMBL" id="MBG9355014.1"/>
    </source>
</evidence>
<dbReference type="Proteomes" id="UP000615580">
    <property type="component" value="Unassembled WGS sequence"/>
</dbReference>
<dbReference type="SUPFAM" id="SSF46689">
    <property type="entry name" value="Homeodomain-like"/>
    <property type="match status" value="1"/>
</dbReference>
<dbReference type="InterPro" id="IPR010332">
    <property type="entry name" value="ATPase_terminase-su_N"/>
</dbReference>
<evidence type="ECO:0000313" key="3">
    <source>
        <dbReference type="Proteomes" id="UP000615580"/>
    </source>
</evidence>
<comment type="caution">
    <text evidence="2">The sequence shown here is derived from an EMBL/GenBank/DDBJ whole genome shotgun (WGS) entry which is preliminary data.</text>
</comment>
<keyword evidence="3" id="KW-1185">Reference proteome</keyword>
<protein>
    <submittedName>
        <fullName evidence="2">Helix-turn-helix domain-containing protein</fullName>
    </submittedName>
</protein>
<sequence length="160" mass="18773">MNRSYTNTQKRTALRVYKRTQSVTKTVRELGYPGRWTLYKWLREPKTPPQPRKQAKTLTHYPYEVKLRAVELFHNGWRPADIAQECCLHTHASVYAWAQRYREEGQWGLMSKKERAGHGRIPTKAALEKSLPDNPTQLKQQMATLLVEKAVLEKELEIIK</sequence>
<dbReference type="EMBL" id="JADQUG010000054">
    <property type="protein sequence ID" value="MBG9355014.1"/>
    <property type="molecule type" value="Genomic_DNA"/>
</dbReference>
<organism evidence="2 3">
    <name type="scientific">Corynebacterium belfantii</name>
    <dbReference type="NCBI Taxonomy" id="2014537"/>
    <lineage>
        <taxon>Bacteria</taxon>
        <taxon>Bacillati</taxon>
        <taxon>Actinomycetota</taxon>
        <taxon>Actinomycetes</taxon>
        <taxon>Mycobacteriales</taxon>
        <taxon>Corynebacteriaceae</taxon>
        <taxon>Corynebacterium</taxon>
    </lineage>
</organism>
<accession>A0ABS0LEB1</accession>
<feature type="domain" description="Terminase ATPase subunit N-terminal" evidence="1">
    <location>
        <begin position="64"/>
        <end position="123"/>
    </location>
</feature>
<feature type="non-terminal residue" evidence="2">
    <location>
        <position position="160"/>
    </location>
</feature>
<gene>
    <name evidence="2" type="ORF">I4J41_10650</name>
</gene>
<dbReference type="InterPro" id="IPR009057">
    <property type="entry name" value="Homeodomain-like_sf"/>
</dbReference>
<evidence type="ECO:0000259" key="1">
    <source>
        <dbReference type="Pfam" id="PF06056"/>
    </source>
</evidence>
<name>A0ABS0LEB1_9CORY</name>
<dbReference type="RefSeq" id="WP_182000395.1">
    <property type="nucleotide sequence ID" value="NZ_JADQUD010000022.1"/>
</dbReference>
<proteinExistence type="predicted"/>